<gene>
    <name evidence="2" type="ORF">CCH79_00019124</name>
</gene>
<dbReference type="EMBL" id="NHOQ01001539">
    <property type="protein sequence ID" value="PWA24037.1"/>
    <property type="molecule type" value="Genomic_DNA"/>
</dbReference>
<accession>A0A315VKL2</accession>
<sequence>LRFCSGVVWTHLQADGGAALSQRRGAEQEVQRGKAAAEKDDPHHAVPLEPEPSLEPQEQRRGRQRSNAPPAHTPLTLQSPQPATTPGSTSRAPSQRSLTEAEFSRSATQELDRAEPSYRLTLVVFQHDSRSSQTLATFSCSSSLMKPELPEEGIQTKNGHEAQELKHLEHLEQPPGGSTDWKAMWGREVLVPISRETFRARGRNVAVMLWSYQLRSATEEEESEVEGEAELVSRKANRL</sequence>
<dbReference type="Proteomes" id="UP000250572">
    <property type="component" value="Unassembled WGS sequence"/>
</dbReference>
<name>A0A315VKL2_GAMAF</name>
<organism evidence="2 3">
    <name type="scientific">Gambusia affinis</name>
    <name type="common">Western mosquitofish</name>
    <name type="synonym">Heterandria affinis</name>
    <dbReference type="NCBI Taxonomy" id="33528"/>
    <lineage>
        <taxon>Eukaryota</taxon>
        <taxon>Metazoa</taxon>
        <taxon>Chordata</taxon>
        <taxon>Craniata</taxon>
        <taxon>Vertebrata</taxon>
        <taxon>Euteleostomi</taxon>
        <taxon>Actinopterygii</taxon>
        <taxon>Neopterygii</taxon>
        <taxon>Teleostei</taxon>
        <taxon>Neoteleostei</taxon>
        <taxon>Acanthomorphata</taxon>
        <taxon>Ovalentaria</taxon>
        <taxon>Atherinomorphae</taxon>
        <taxon>Cyprinodontiformes</taxon>
        <taxon>Poeciliidae</taxon>
        <taxon>Poeciliinae</taxon>
        <taxon>Gambusia</taxon>
    </lineage>
</organism>
<protein>
    <submittedName>
        <fullName evidence="2">Uncharacterized protein</fullName>
    </submittedName>
</protein>
<comment type="caution">
    <text evidence="2">The sequence shown here is derived from an EMBL/GenBank/DDBJ whole genome shotgun (WGS) entry which is preliminary data.</text>
</comment>
<evidence type="ECO:0000313" key="3">
    <source>
        <dbReference type="Proteomes" id="UP000250572"/>
    </source>
</evidence>
<dbReference type="AlphaFoldDB" id="A0A315VKL2"/>
<proteinExistence type="predicted"/>
<evidence type="ECO:0000313" key="2">
    <source>
        <dbReference type="EMBL" id="PWA24037.1"/>
    </source>
</evidence>
<feature type="compositionally biased region" description="Acidic residues" evidence="1">
    <location>
        <begin position="219"/>
        <end position="229"/>
    </location>
</feature>
<feature type="region of interest" description="Disordered" evidence="1">
    <location>
        <begin position="217"/>
        <end position="239"/>
    </location>
</feature>
<feature type="non-terminal residue" evidence="2">
    <location>
        <position position="1"/>
    </location>
</feature>
<evidence type="ECO:0000256" key="1">
    <source>
        <dbReference type="SAM" id="MobiDB-lite"/>
    </source>
</evidence>
<feature type="compositionally biased region" description="Basic and acidic residues" evidence="1">
    <location>
        <begin position="24"/>
        <end position="46"/>
    </location>
</feature>
<feature type="non-terminal residue" evidence="2">
    <location>
        <position position="239"/>
    </location>
</feature>
<reference evidence="2 3" key="1">
    <citation type="journal article" date="2018" name="G3 (Bethesda)">
        <title>A High-Quality Reference Genome for the Invasive Mosquitofish Gambusia affinis Using a Chicago Library.</title>
        <authorList>
            <person name="Hoffberg S.L."/>
            <person name="Troendle N.J."/>
            <person name="Glenn T.C."/>
            <person name="Mahmud O."/>
            <person name="Louha S."/>
            <person name="Chalopin D."/>
            <person name="Bennetzen J.L."/>
            <person name="Mauricio R."/>
        </authorList>
    </citation>
    <scope>NUCLEOTIDE SEQUENCE [LARGE SCALE GENOMIC DNA]</scope>
    <source>
        <strain evidence="2">NE01/NJP1002.9</strain>
        <tissue evidence="2">Muscle</tissue>
    </source>
</reference>
<keyword evidence="3" id="KW-1185">Reference proteome</keyword>
<feature type="compositionally biased region" description="Polar residues" evidence="1">
    <location>
        <begin position="75"/>
        <end position="98"/>
    </location>
</feature>
<feature type="region of interest" description="Disordered" evidence="1">
    <location>
        <begin position="15"/>
        <end position="112"/>
    </location>
</feature>